<evidence type="ECO:0000259" key="1">
    <source>
        <dbReference type="PROSITE" id="PS00028"/>
    </source>
</evidence>
<protein>
    <recommendedName>
        <fullName evidence="1">C2H2-type domain-containing protein</fullName>
    </recommendedName>
</protein>
<evidence type="ECO:0000313" key="2">
    <source>
        <dbReference type="EMBL" id="PLN75707.1"/>
    </source>
</evidence>
<dbReference type="InterPro" id="IPR036236">
    <property type="entry name" value="Znf_C2H2_sf"/>
</dbReference>
<dbReference type="PROSITE" id="PS00028">
    <property type="entry name" value="ZINC_FINGER_C2H2_1"/>
    <property type="match status" value="1"/>
</dbReference>
<dbReference type="SUPFAM" id="SSF57667">
    <property type="entry name" value="beta-beta-alpha zinc fingers"/>
    <property type="match status" value="1"/>
</dbReference>
<evidence type="ECO:0000313" key="3">
    <source>
        <dbReference type="Proteomes" id="UP000235023"/>
    </source>
</evidence>
<dbReference type="AlphaFoldDB" id="A0A2J5HFW8"/>
<gene>
    <name evidence="2" type="ORF">BDW42DRAFT_33093</name>
</gene>
<dbReference type="SMART" id="SM00355">
    <property type="entry name" value="ZnF_C2H2"/>
    <property type="match status" value="2"/>
</dbReference>
<name>A0A2J5HFW8_9EURO</name>
<proteinExistence type="predicted"/>
<dbReference type="OrthoDB" id="2687452at2759"/>
<sequence length="163" mass="18743">MVLHLLLNSFGPLPDLMIFRVIPHPNTRFHQMQLHALAMISYHQLQPTDNHNLPVLSIPHLPILSGVIPATVRFRGSVNSSTRHKNCHDKPFKCTKKGCTLAFQSSKDRTRHYNTKHPELLQEPTTYFCRIEGCKRGFKFGRGFSRKDGLDRHLKSHARKGEI</sequence>
<organism evidence="2 3">
    <name type="scientific">Aspergillus taichungensis</name>
    <dbReference type="NCBI Taxonomy" id="482145"/>
    <lineage>
        <taxon>Eukaryota</taxon>
        <taxon>Fungi</taxon>
        <taxon>Dikarya</taxon>
        <taxon>Ascomycota</taxon>
        <taxon>Pezizomycotina</taxon>
        <taxon>Eurotiomycetes</taxon>
        <taxon>Eurotiomycetidae</taxon>
        <taxon>Eurotiales</taxon>
        <taxon>Aspergillaceae</taxon>
        <taxon>Aspergillus</taxon>
        <taxon>Aspergillus subgen. Circumdati</taxon>
    </lineage>
</organism>
<dbReference type="InterPro" id="IPR013087">
    <property type="entry name" value="Znf_C2H2_type"/>
</dbReference>
<reference evidence="3" key="1">
    <citation type="submission" date="2017-12" db="EMBL/GenBank/DDBJ databases">
        <authorList>
            <consortium name="DOE Joint Genome Institute"/>
            <person name="Mondo S.J."/>
            <person name="Kjaerbolling I."/>
            <person name="Vesth T.C."/>
            <person name="Frisvad J.C."/>
            <person name="Nybo J.L."/>
            <person name="Theobald S."/>
            <person name="Kuo A."/>
            <person name="Bowyer P."/>
            <person name="Matsuda Y."/>
            <person name="Lyhne E.K."/>
            <person name="Kogle M.E."/>
            <person name="Clum A."/>
            <person name="Lipzen A."/>
            <person name="Salamov A."/>
            <person name="Ngan C.Y."/>
            <person name="Daum C."/>
            <person name="Chiniquy J."/>
            <person name="Barry K."/>
            <person name="LaButti K."/>
            <person name="Haridas S."/>
            <person name="Simmons B.A."/>
            <person name="Magnuson J.K."/>
            <person name="Mortensen U.H."/>
            <person name="Larsen T.O."/>
            <person name="Grigoriev I.V."/>
            <person name="Baker S.E."/>
            <person name="Andersen M.R."/>
            <person name="Nordberg H.P."/>
            <person name="Cantor M.N."/>
            <person name="Hua S.X."/>
        </authorList>
    </citation>
    <scope>NUCLEOTIDE SEQUENCE [LARGE SCALE GENOMIC DNA]</scope>
    <source>
        <strain evidence="3">IBT 19404</strain>
    </source>
</reference>
<dbReference type="EMBL" id="KZ559639">
    <property type="protein sequence ID" value="PLN75707.1"/>
    <property type="molecule type" value="Genomic_DNA"/>
</dbReference>
<dbReference type="Proteomes" id="UP000235023">
    <property type="component" value="Unassembled WGS sequence"/>
</dbReference>
<dbReference type="Gene3D" id="3.30.160.60">
    <property type="entry name" value="Classic Zinc Finger"/>
    <property type="match status" value="1"/>
</dbReference>
<feature type="domain" description="C2H2-type" evidence="1">
    <location>
        <begin position="94"/>
        <end position="117"/>
    </location>
</feature>
<accession>A0A2J5HFW8</accession>
<keyword evidence="3" id="KW-1185">Reference proteome</keyword>